<evidence type="ECO:0000256" key="2">
    <source>
        <dbReference type="ARBA" id="ARBA00005327"/>
    </source>
</evidence>
<dbReference type="GO" id="GO:0050916">
    <property type="term" value="P:sensory perception of sweet taste"/>
    <property type="evidence" value="ECO:0007669"/>
    <property type="project" value="UniProtKB-ARBA"/>
</dbReference>
<dbReference type="InterPro" id="IPR009318">
    <property type="entry name" value="Gustatory_rcpt"/>
</dbReference>
<keyword evidence="7" id="KW-0675">Receptor</keyword>
<evidence type="ECO:0000313" key="9">
    <source>
        <dbReference type="EMBL" id="KAF7393954.1"/>
    </source>
</evidence>
<dbReference type="PANTHER" id="PTHR21421:SF29">
    <property type="entry name" value="GUSTATORY RECEPTOR 5A FOR TREHALOSE-RELATED"/>
    <property type="match status" value="1"/>
</dbReference>
<keyword evidence="4 8" id="KW-0812">Transmembrane</keyword>
<keyword evidence="10" id="KW-1185">Reference proteome</keyword>
<name>A0A834JSR4_VESGE</name>
<evidence type="ECO:0000256" key="1">
    <source>
        <dbReference type="ARBA" id="ARBA00004651"/>
    </source>
</evidence>
<evidence type="ECO:0000256" key="6">
    <source>
        <dbReference type="ARBA" id="ARBA00023136"/>
    </source>
</evidence>
<feature type="transmembrane region" description="Helical" evidence="8">
    <location>
        <begin position="175"/>
        <end position="195"/>
    </location>
</feature>
<proteinExistence type="inferred from homology"/>
<gene>
    <name evidence="9" type="ORF">HZH68_010773</name>
</gene>
<keyword evidence="3" id="KW-1003">Cell membrane</keyword>
<evidence type="ECO:0000313" key="10">
    <source>
        <dbReference type="Proteomes" id="UP000617340"/>
    </source>
</evidence>
<organism evidence="9 10">
    <name type="scientific">Vespula germanica</name>
    <name type="common">German yellow jacket</name>
    <name type="synonym">Paravespula germanica</name>
    <dbReference type="NCBI Taxonomy" id="30212"/>
    <lineage>
        <taxon>Eukaryota</taxon>
        <taxon>Metazoa</taxon>
        <taxon>Ecdysozoa</taxon>
        <taxon>Arthropoda</taxon>
        <taxon>Hexapoda</taxon>
        <taxon>Insecta</taxon>
        <taxon>Pterygota</taxon>
        <taxon>Neoptera</taxon>
        <taxon>Endopterygota</taxon>
        <taxon>Hymenoptera</taxon>
        <taxon>Apocrita</taxon>
        <taxon>Aculeata</taxon>
        <taxon>Vespoidea</taxon>
        <taxon>Vespidae</taxon>
        <taxon>Vespinae</taxon>
        <taxon>Vespula</taxon>
    </lineage>
</organism>
<feature type="transmembrane region" description="Helical" evidence="8">
    <location>
        <begin position="543"/>
        <end position="565"/>
    </location>
</feature>
<evidence type="ECO:0000256" key="8">
    <source>
        <dbReference type="SAM" id="Phobius"/>
    </source>
</evidence>
<evidence type="ECO:0000256" key="3">
    <source>
        <dbReference type="ARBA" id="ARBA00022475"/>
    </source>
</evidence>
<feature type="transmembrane region" description="Helical" evidence="8">
    <location>
        <begin position="362"/>
        <end position="392"/>
    </location>
</feature>
<sequence>MDTHIPVDRQVMVGFLRFYMEADGTMSKTGNILHGDSARTNYKIWSVLGNRKKGKTNGRIRSNQEGALPLRPRQFLCNDNVNTLHSINNNDDSEDSFHRAISPILWWAQIFGLLPLSGISANLPSSLKFKKISFRTVYAVIVASSISAMAVLSIIHMIRTLNADSFGVRGGVAEATAGAIFYGNGLCGTIMYLWLSPRWVILQNDWKAMERFIDRQNKNKKRDDIMSFENRFSGIKFLKRTDKRPVCMLTTSKNHMCTIIQGKICKECYKSLYKKEGRDHATKKTERVMTNKYQRPRLRWKFIIISSVILLFALFEHALSVANNSTKFEWGTPNSTFANFLQVYTTKSHNFILESVDYSFAIGIYIFIVSKIATFVWNFTDLFVMLISTGLAERYKTLNKRLFVTAKKNANTIDWCEFRNDYAILSSLVKKVDNDISPIILLSFANNLYFICLQLLNGLSGPEAGDILSNLYFFSSFAFLILRTCAVTLLTARINDQSKTVLPLLYSCSSSTYNIETQRLQYQLTTDDISLTGLRFFSITRNFMLALAGAIVTYEVVLLQFNVAINK</sequence>
<feature type="transmembrane region" description="Helical" evidence="8">
    <location>
        <begin position="439"/>
        <end position="459"/>
    </location>
</feature>
<evidence type="ECO:0000256" key="5">
    <source>
        <dbReference type="ARBA" id="ARBA00022989"/>
    </source>
</evidence>
<dbReference type="GO" id="GO:0005886">
    <property type="term" value="C:plasma membrane"/>
    <property type="evidence" value="ECO:0007669"/>
    <property type="project" value="UniProtKB-SubCell"/>
</dbReference>
<feature type="transmembrane region" description="Helical" evidence="8">
    <location>
        <begin position="471"/>
        <end position="492"/>
    </location>
</feature>
<reference evidence="9" key="1">
    <citation type="journal article" date="2020" name="G3 (Bethesda)">
        <title>High-Quality Assemblies for Three Invasive Social Wasps from the &lt;i&gt;Vespula&lt;/i&gt; Genus.</title>
        <authorList>
            <person name="Harrop T.W.R."/>
            <person name="Guhlin J."/>
            <person name="McLaughlin G.M."/>
            <person name="Permina E."/>
            <person name="Stockwell P."/>
            <person name="Gilligan J."/>
            <person name="Le Lec M.F."/>
            <person name="Gruber M.A.M."/>
            <person name="Quinn O."/>
            <person name="Lovegrove M."/>
            <person name="Duncan E.J."/>
            <person name="Remnant E.J."/>
            <person name="Van Eeckhoven J."/>
            <person name="Graham B."/>
            <person name="Knapp R.A."/>
            <person name="Langford K.W."/>
            <person name="Kronenberg Z."/>
            <person name="Press M.O."/>
            <person name="Eacker S.M."/>
            <person name="Wilson-Rankin E.E."/>
            <person name="Purcell J."/>
            <person name="Lester P.J."/>
            <person name="Dearden P.K."/>
        </authorList>
    </citation>
    <scope>NUCLEOTIDE SEQUENCE</scope>
    <source>
        <strain evidence="9">Linc-1</strain>
    </source>
</reference>
<keyword evidence="6 8" id="KW-0472">Membrane</keyword>
<dbReference type="EMBL" id="JACSDZ010000010">
    <property type="protein sequence ID" value="KAF7393954.1"/>
    <property type="molecule type" value="Genomic_DNA"/>
</dbReference>
<dbReference type="GO" id="GO:0008527">
    <property type="term" value="F:taste receptor activity"/>
    <property type="evidence" value="ECO:0007669"/>
    <property type="project" value="InterPro"/>
</dbReference>
<dbReference type="Pfam" id="PF06151">
    <property type="entry name" value="Trehalose_recp"/>
    <property type="match status" value="2"/>
</dbReference>
<evidence type="ECO:0000256" key="4">
    <source>
        <dbReference type="ARBA" id="ARBA00022692"/>
    </source>
</evidence>
<comment type="subcellular location">
    <subcellularLocation>
        <location evidence="1">Cell membrane</location>
        <topology evidence="1">Multi-pass membrane protein</topology>
    </subcellularLocation>
</comment>
<dbReference type="PANTHER" id="PTHR21421">
    <property type="entry name" value="GUSTATORY RECEPTOR"/>
    <property type="match status" value="1"/>
</dbReference>
<evidence type="ECO:0000256" key="7">
    <source>
        <dbReference type="ARBA" id="ARBA00023170"/>
    </source>
</evidence>
<feature type="transmembrane region" description="Helical" evidence="8">
    <location>
        <begin position="136"/>
        <end position="155"/>
    </location>
</feature>
<accession>A0A834JSR4</accession>
<comment type="caution">
    <text evidence="9">The sequence shown here is derived from an EMBL/GenBank/DDBJ whole genome shotgun (WGS) entry which is preliminary data.</text>
</comment>
<comment type="similarity">
    <text evidence="2">Belongs to the insect chemoreceptor superfamily. Gustatory receptor (GR) family. Gr5a subfamily.</text>
</comment>
<feature type="transmembrane region" description="Helical" evidence="8">
    <location>
        <begin position="302"/>
        <end position="322"/>
    </location>
</feature>
<dbReference type="AlphaFoldDB" id="A0A834JSR4"/>
<keyword evidence="5 8" id="KW-1133">Transmembrane helix</keyword>
<protein>
    <recommendedName>
        <fullName evidence="11">Gustatory receptor</fullName>
    </recommendedName>
</protein>
<dbReference type="Proteomes" id="UP000617340">
    <property type="component" value="Unassembled WGS sequence"/>
</dbReference>
<evidence type="ECO:0008006" key="11">
    <source>
        <dbReference type="Google" id="ProtNLM"/>
    </source>
</evidence>